<reference evidence="2 3" key="1">
    <citation type="submission" date="2019-03" db="EMBL/GenBank/DDBJ databases">
        <title>Metabolic potential of uncultured bacteria and archaea associated with petroleum seepage in deep-sea sediments.</title>
        <authorList>
            <person name="Dong X."/>
            <person name="Hubert C."/>
        </authorList>
    </citation>
    <scope>NUCLEOTIDE SEQUENCE [LARGE SCALE GENOMIC DNA]</scope>
    <source>
        <strain evidence="2">E29_bin78</strain>
    </source>
</reference>
<name>A0A523UVP6_UNCAE</name>
<comment type="caution">
    <text evidence="2">The sequence shown here is derived from an EMBL/GenBank/DDBJ whole genome shotgun (WGS) entry which is preliminary data.</text>
</comment>
<feature type="transmembrane region" description="Helical" evidence="1">
    <location>
        <begin position="335"/>
        <end position="351"/>
    </location>
</feature>
<dbReference type="InterPro" id="IPR027463">
    <property type="entry name" value="AcrB_DN_DC_subdom"/>
</dbReference>
<dbReference type="PANTHER" id="PTHR32063:SF0">
    <property type="entry name" value="SWARMING MOTILITY PROTEIN SWRC"/>
    <property type="match status" value="1"/>
</dbReference>
<feature type="transmembrane region" description="Helical" evidence="1">
    <location>
        <begin position="12"/>
        <end position="34"/>
    </location>
</feature>
<evidence type="ECO:0000313" key="2">
    <source>
        <dbReference type="EMBL" id="TET46371.1"/>
    </source>
</evidence>
<dbReference type="SUPFAM" id="SSF82714">
    <property type="entry name" value="Multidrug efflux transporter AcrB TolC docking domain, DN and DC subdomains"/>
    <property type="match status" value="2"/>
</dbReference>
<dbReference type="PANTHER" id="PTHR32063">
    <property type="match status" value="1"/>
</dbReference>
<feature type="transmembrane region" description="Helical" evidence="1">
    <location>
        <begin position="911"/>
        <end position="938"/>
    </location>
</feature>
<feature type="transmembrane region" description="Helical" evidence="1">
    <location>
        <begin position="855"/>
        <end position="873"/>
    </location>
</feature>
<dbReference type="GO" id="GO:0042910">
    <property type="term" value="F:xenobiotic transmembrane transporter activity"/>
    <property type="evidence" value="ECO:0007669"/>
    <property type="project" value="TreeGrafter"/>
</dbReference>
<dbReference type="Gene3D" id="1.20.1640.10">
    <property type="entry name" value="Multidrug efflux transporter AcrB transmembrane domain"/>
    <property type="match status" value="2"/>
</dbReference>
<feature type="transmembrane region" description="Helical" evidence="1">
    <location>
        <begin position="463"/>
        <end position="484"/>
    </location>
</feature>
<feature type="transmembrane region" description="Helical" evidence="1">
    <location>
        <begin position="528"/>
        <end position="548"/>
    </location>
</feature>
<dbReference type="InterPro" id="IPR001036">
    <property type="entry name" value="Acrflvin-R"/>
</dbReference>
<keyword evidence="1" id="KW-0472">Membrane</keyword>
<evidence type="ECO:0000313" key="3">
    <source>
        <dbReference type="Proteomes" id="UP000320679"/>
    </source>
</evidence>
<dbReference type="PRINTS" id="PR00702">
    <property type="entry name" value="ACRIFLAVINRP"/>
</dbReference>
<dbReference type="Gene3D" id="3.30.70.1430">
    <property type="entry name" value="Multidrug efflux transporter AcrB pore domain"/>
    <property type="match status" value="2"/>
</dbReference>
<dbReference type="EMBL" id="SOJK01000129">
    <property type="protein sequence ID" value="TET46371.1"/>
    <property type="molecule type" value="Genomic_DNA"/>
</dbReference>
<protein>
    <submittedName>
        <fullName evidence="2">Efflux RND transporter permease subunit</fullName>
    </submittedName>
</protein>
<dbReference type="SUPFAM" id="SSF82866">
    <property type="entry name" value="Multidrug efflux transporter AcrB transmembrane domain"/>
    <property type="match status" value="2"/>
</dbReference>
<sequence length="1022" mass="111850">MSLSRIAIRRPVTIFMVFLAILVLGGFSLGRIAIDLYPDITFPIIMVMTGYEGAAPLEVEKMVSEPLEKMVSTINNIKEVSSVSSDGNSVIIINFDWGTNMDEIANDVRERISLVEGALPEGANDPLIFKFDPSLMPLMVLSLSGDLDLVQLRHLADEDIRYRLEQVEGVASVDISGGKEREIQVQVDRARLASVGLSLTQLINTLRTENLNLPGGYLESGRKEFFVRTMGEFTQVSQIENVVIADKGGVPIYLRDVAQVKDAFKERRSEVRINGKSGIIMVVHKQSGTNTVRVADEVHEKLSQMKKDSPQDVEIGVIFDTSRFIEDSIGQLEQMAIFGAIIAIIIIFLFFANIPSALIIFSAIPLSIMVAFILMHFTHLTLNMMTLGGLALGVGMMVDSGIVVLENIFRHREEGKSIEEAAVVGSDEVGMAITASIMTTLVVFLCLLFVTGIASIFFKHLAYTVTFALLSSLFVALTLIPVLCSKYLSIRSHRGGKEKIGFSREISSYVEERYHRVLSWALAHRKTVIISSVAILAASLLLAPRIGIRFMPEMDEGTFSIGVEMPVGTKLALTDEMSREVEERLRENTPELEELLAQVGAAGGMMGFSGGASHKASLTAKLVDLSQRKRSTGEIVDSLRAELSEVGEARVSLGAGDPGEQMLFGGTPIALDIKGHDLTQGKRLAQEVFDLVGAVKGVVEPRISLEEGQPELQVRIDRDKASSLGLNFSQIAQTIRSANAGTVASWFREGGDEYNILVRLRAEDRQTPADLGKMFITSPLGRQISLDTVARVEQGLGPAKIERKGQERVITVSAGIEGRDLGSITRDIKEALADIRIPEGFSVEFGGEQQEMTESFRSLFFALLLAVVLVYMVMASQFESLRHPFVIMLALPFAATGVILMLFLTGTIFTVVVYIGLIMLAGIVVNNGIVMISYINILRRRGLALFEAVRMGARRRLRPILMTTFTTVFALLPMALGIGAGSEMWAPMARTVIGGLLTSFLFTLVLVPTLYTIFAGKKIRGR</sequence>
<feature type="transmembrane region" description="Helical" evidence="1">
    <location>
        <begin position="358"/>
        <end position="377"/>
    </location>
</feature>
<feature type="transmembrane region" description="Helical" evidence="1">
    <location>
        <begin position="885"/>
        <end position="905"/>
    </location>
</feature>
<evidence type="ECO:0000256" key="1">
    <source>
        <dbReference type="SAM" id="Phobius"/>
    </source>
</evidence>
<feature type="transmembrane region" description="Helical" evidence="1">
    <location>
        <begin position="389"/>
        <end position="409"/>
    </location>
</feature>
<feature type="transmembrane region" description="Helical" evidence="1">
    <location>
        <begin position="992"/>
        <end position="1014"/>
    </location>
</feature>
<dbReference type="Gene3D" id="3.30.2090.10">
    <property type="entry name" value="Multidrug efflux transporter AcrB TolC docking domain, DN and DC subdomains"/>
    <property type="match status" value="2"/>
</dbReference>
<dbReference type="Proteomes" id="UP000320679">
    <property type="component" value="Unassembled WGS sequence"/>
</dbReference>
<proteinExistence type="predicted"/>
<organism evidence="2 3">
    <name type="scientific">Aerophobetes bacterium</name>
    <dbReference type="NCBI Taxonomy" id="2030807"/>
    <lineage>
        <taxon>Bacteria</taxon>
        <taxon>Candidatus Aerophobota</taxon>
    </lineage>
</organism>
<keyword evidence="1" id="KW-0812">Transmembrane</keyword>
<dbReference type="AlphaFoldDB" id="A0A523UVP6"/>
<gene>
    <name evidence="2" type="ORF">E3J59_03120</name>
</gene>
<accession>A0A523UVP6</accession>
<dbReference type="Gene3D" id="3.30.70.1440">
    <property type="entry name" value="Multidrug efflux transporter AcrB pore domain"/>
    <property type="match status" value="1"/>
</dbReference>
<dbReference type="Gene3D" id="3.30.70.1320">
    <property type="entry name" value="Multidrug efflux transporter AcrB pore domain like"/>
    <property type="match status" value="1"/>
</dbReference>
<dbReference type="SUPFAM" id="SSF82693">
    <property type="entry name" value="Multidrug efflux transporter AcrB pore domain, PN1, PN2, PC1 and PC2 subdomains"/>
    <property type="match status" value="3"/>
</dbReference>
<dbReference type="GO" id="GO:0005886">
    <property type="term" value="C:plasma membrane"/>
    <property type="evidence" value="ECO:0007669"/>
    <property type="project" value="TreeGrafter"/>
</dbReference>
<dbReference type="Pfam" id="PF00873">
    <property type="entry name" value="ACR_tran"/>
    <property type="match status" value="1"/>
</dbReference>
<feature type="transmembrane region" description="Helical" evidence="1">
    <location>
        <begin position="959"/>
        <end position="980"/>
    </location>
</feature>
<keyword evidence="1" id="KW-1133">Transmembrane helix</keyword>
<feature type="transmembrane region" description="Helical" evidence="1">
    <location>
        <begin position="429"/>
        <end position="457"/>
    </location>
</feature>